<reference evidence="2" key="1">
    <citation type="journal article" date="2019" name="Int. J. Syst. Evol. Microbiol.">
        <title>The Global Catalogue of Microorganisms (GCM) 10K type strain sequencing project: providing services to taxonomists for standard genome sequencing and annotation.</title>
        <authorList>
            <consortium name="The Broad Institute Genomics Platform"/>
            <consortium name="The Broad Institute Genome Sequencing Center for Infectious Disease"/>
            <person name="Wu L."/>
            <person name="Ma J."/>
        </authorList>
    </citation>
    <scope>NUCLEOTIDE SEQUENCE [LARGE SCALE GENOMIC DNA]</scope>
    <source>
        <strain evidence="2">CCUG 67170</strain>
    </source>
</reference>
<name>A0ABV8CXZ6_9STRE</name>
<dbReference type="EMBL" id="JBHRZV010000052">
    <property type="protein sequence ID" value="MFC3928783.1"/>
    <property type="molecule type" value="Genomic_DNA"/>
</dbReference>
<evidence type="ECO:0000313" key="1">
    <source>
        <dbReference type="EMBL" id="MFC3928783.1"/>
    </source>
</evidence>
<gene>
    <name evidence="1" type="ORF">ACFORF_09470</name>
</gene>
<protein>
    <submittedName>
        <fullName evidence="1">Uncharacterized protein</fullName>
    </submittedName>
</protein>
<comment type="caution">
    <text evidence="1">The sequence shown here is derived from an EMBL/GenBank/DDBJ whole genome shotgun (WGS) entry which is preliminary data.</text>
</comment>
<dbReference type="RefSeq" id="WP_380427662.1">
    <property type="nucleotide sequence ID" value="NZ_JBHRZV010000052.1"/>
</dbReference>
<proteinExistence type="predicted"/>
<sequence length="157" mass="17947">MTTVIDDWSDSTIAYLDYQDLLSYQFDLSGEPISLHEDFDLTSIKRSSFMTYAEQKLWVGYFDKEAAGYLSFYDLDENGLPLENITSDDLEDSKALKTVKIPEKIQGVAFYKDKIIFSQSYGDTDAHLLVYSNPGLENLTDFTNENRLETIDAPSYL</sequence>
<organism evidence="1 2">
    <name type="scientific">Streptococcus caprae</name>
    <dbReference type="NCBI Taxonomy" id="1640501"/>
    <lineage>
        <taxon>Bacteria</taxon>
        <taxon>Bacillati</taxon>
        <taxon>Bacillota</taxon>
        <taxon>Bacilli</taxon>
        <taxon>Lactobacillales</taxon>
        <taxon>Streptococcaceae</taxon>
        <taxon>Streptococcus</taxon>
    </lineage>
</organism>
<dbReference type="Proteomes" id="UP001595807">
    <property type="component" value="Unassembled WGS sequence"/>
</dbReference>
<evidence type="ECO:0000313" key="2">
    <source>
        <dbReference type="Proteomes" id="UP001595807"/>
    </source>
</evidence>
<keyword evidence="2" id="KW-1185">Reference proteome</keyword>
<accession>A0ABV8CXZ6</accession>